<keyword evidence="4 13" id="KW-0894">Sodium channel</keyword>
<keyword evidence="9 14" id="KW-0472">Membrane</keyword>
<evidence type="ECO:0000256" key="10">
    <source>
        <dbReference type="ARBA" id="ARBA00023180"/>
    </source>
</evidence>
<dbReference type="Pfam" id="PF00858">
    <property type="entry name" value="ASC"/>
    <property type="match status" value="1"/>
</dbReference>
<accession>A0A915ID97</accession>
<keyword evidence="12 13" id="KW-0407">Ion channel</keyword>
<evidence type="ECO:0000256" key="5">
    <source>
        <dbReference type="ARBA" id="ARBA00022692"/>
    </source>
</evidence>
<evidence type="ECO:0000256" key="4">
    <source>
        <dbReference type="ARBA" id="ARBA00022461"/>
    </source>
</evidence>
<protein>
    <submittedName>
        <fullName evidence="16">Uncharacterized protein</fullName>
    </submittedName>
</protein>
<dbReference type="Proteomes" id="UP000887565">
    <property type="component" value="Unplaced"/>
</dbReference>
<comment type="similarity">
    <text evidence="2 13">Belongs to the amiloride-sensitive sodium channel (TC 1.A.6) family.</text>
</comment>
<evidence type="ECO:0000256" key="3">
    <source>
        <dbReference type="ARBA" id="ARBA00022448"/>
    </source>
</evidence>
<evidence type="ECO:0000256" key="11">
    <source>
        <dbReference type="ARBA" id="ARBA00023201"/>
    </source>
</evidence>
<evidence type="ECO:0000256" key="7">
    <source>
        <dbReference type="ARBA" id="ARBA00023053"/>
    </source>
</evidence>
<evidence type="ECO:0000256" key="1">
    <source>
        <dbReference type="ARBA" id="ARBA00004141"/>
    </source>
</evidence>
<dbReference type="PANTHER" id="PTHR11690">
    <property type="entry name" value="AMILORIDE-SENSITIVE SODIUM CHANNEL-RELATED"/>
    <property type="match status" value="1"/>
</dbReference>
<keyword evidence="3 13" id="KW-0813">Transport</keyword>
<evidence type="ECO:0000256" key="6">
    <source>
        <dbReference type="ARBA" id="ARBA00022989"/>
    </source>
</evidence>
<dbReference type="InterPro" id="IPR001873">
    <property type="entry name" value="ENaC"/>
</dbReference>
<evidence type="ECO:0000256" key="14">
    <source>
        <dbReference type="SAM" id="Phobius"/>
    </source>
</evidence>
<name>A0A915ID97_ROMCU</name>
<keyword evidence="11 13" id="KW-0739">Sodium transport</keyword>
<organism evidence="15 16">
    <name type="scientific">Romanomermis culicivorax</name>
    <name type="common">Nematode worm</name>
    <dbReference type="NCBI Taxonomy" id="13658"/>
    <lineage>
        <taxon>Eukaryota</taxon>
        <taxon>Metazoa</taxon>
        <taxon>Ecdysozoa</taxon>
        <taxon>Nematoda</taxon>
        <taxon>Enoplea</taxon>
        <taxon>Dorylaimia</taxon>
        <taxon>Mermithida</taxon>
        <taxon>Mermithoidea</taxon>
        <taxon>Mermithidae</taxon>
        <taxon>Romanomermis</taxon>
    </lineage>
</organism>
<proteinExistence type="inferred from homology"/>
<comment type="subcellular location">
    <subcellularLocation>
        <location evidence="1">Membrane</location>
        <topology evidence="1">Multi-pass membrane protein</topology>
    </subcellularLocation>
</comment>
<dbReference type="GO" id="GO:0005886">
    <property type="term" value="C:plasma membrane"/>
    <property type="evidence" value="ECO:0007669"/>
    <property type="project" value="TreeGrafter"/>
</dbReference>
<evidence type="ECO:0000256" key="13">
    <source>
        <dbReference type="RuleBase" id="RU000679"/>
    </source>
</evidence>
<evidence type="ECO:0000256" key="12">
    <source>
        <dbReference type="ARBA" id="ARBA00023303"/>
    </source>
</evidence>
<keyword evidence="7" id="KW-0915">Sodium</keyword>
<sequence length="133" mass="15330">MNRTAALRGTTRCRTGHDAVPHGITRTRHYKSIMTISRRRLTKEDFAANNTENGQYDDTHLEMSSNLVANVDVFFRTLNQITYERVPSFEMNALISDLAQYLGLWLGFSAITFFELIPFGYYIIRAALSRKKM</sequence>
<keyword evidence="6 14" id="KW-1133">Transmembrane helix</keyword>
<reference evidence="16" key="1">
    <citation type="submission" date="2022-11" db="UniProtKB">
        <authorList>
            <consortium name="WormBaseParasite"/>
        </authorList>
    </citation>
    <scope>IDENTIFICATION</scope>
</reference>
<evidence type="ECO:0000256" key="9">
    <source>
        <dbReference type="ARBA" id="ARBA00023136"/>
    </source>
</evidence>
<dbReference type="GO" id="GO:0015280">
    <property type="term" value="F:ligand-gated sodium channel activity"/>
    <property type="evidence" value="ECO:0007669"/>
    <property type="project" value="TreeGrafter"/>
</dbReference>
<evidence type="ECO:0000256" key="8">
    <source>
        <dbReference type="ARBA" id="ARBA00023065"/>
    </source>
</evidence>
<evidence type="ECO:0000256" key="2">
    <source>
        <dbReference type="ARBA" id="ARBA00007193"/>
    </source>
</evidence>
<keyword evidence="15" id="KW-1185">Reference proteome</keyword>
<keyword evidence="10" id="KW-0325">Glycoprotein</keyword>
<dbReference type="Gene3D" id="1.10.287.770">
    <property type="entry name" value="YojJ-like"/>
    <property type="match status" value="1"/>
</dbReference>
<evidence type="ECO:0000313" key="16">
    <source>
        <dbReference type="WBParaSite" id="nRc.2.0.1.t11763-RA"/>
    </source>
</evidence>
<dbReference type="WBParaSite" id="nRc.2.0.1.t11763-RA">
    <property type="protein sequence ID" value="nRc.2.0.1.t11763-RA"/>
    <property type="gene ID" value="nRc.2.0.1.g11763"/>
</dbReference>
<dbReference type="AlphaFoldDB" id="A0A915ID97"/>
<feature type="transmembrane region" description="Helical" evidence="14">
    <location>
        <begin position="102"/>
        <end position="124"/>
    </location>
</feature>
<evidence type="ECO:0000313" key="15">
    <source>
        <dbReference type="Proteomes" id="UP000887565"/>
    </source>
</evidence>
<keyword evidence="5 13" id="KW-0812">Transmembrane</keyword>
<keyword evidence="8 13" id="KW-0406">Ion transport</keyword>